<sequence length="231" mass="26594">MKHNVIGRLAAVVLPALTLIGAAALWLLLQSQQQLVLAQQTRFDYFESANQIRLLSGQLSARIRNYVTTGSERDLSLYYHVLAVTEGRHARLNGKTLSNEQMLQNMELTREELSLLERARQATLTLARLEEEAVRLMASGREHQARQKVFNPDYDRYSEIMSDSVNQFITLLLERLERNIQREQRHNRLTMAVLAGLLLLMMAASLWLGWRLCERGETRRRLSLAGHRGRD</sequence>
<dbReference type="RefSeq" id="WP_094201399.1">
    <property type="nucleotide sequence ID" value="NZ_NBIM01000005.1"/>
</dbReference>
<comment type="caution">
    <text evidence="3">The sequence shown here is derived from an EMBL/GenBank/DDBJ whole genome shotgun (WGS) entry which is preliminary data.</text>
</comment>
<name>A0A233RCN1_9GAMM</name>
<dbReference type="EMBL" id="NBIM01000005">
    <property type="protein sequence ID" value="OXY81147.1"/>
    <property type="molecule type" value="Genomic_DNA"/>
</dbReference>
<evidence type="ECO:0000313" key="3">
    <source>
        <dbReference type="EMBL" id="OXY81147.1"/>
    </source>
</evidence>
<dbReference type="Proteomes" id="UP000242757">
    <property type="component" value="Unassembled WGS sequence"/>
</dbReference>
<keyword evidence="2" id="KW-0812">Transmembrane</keyword>
<protein>
    <submittedName>
        <fullName evidence="3">Chemotaxis protein</fullName>
    </submittedName>
</protein>
<evidence type="ECO:0000256" key="2">
    <source>
        <dbReference type="SAM" id="Phobius"/>
    </source>
</evidence>
<feature type="coiled-coil region" evidence="1">
    <location>
        <begin position="99"/>
        <end position="193"/>
    </location>
</feature>
<keyword evidence="1" id="KW-0175">Coiled coil</keyword>
<organism evidence="3 4">
    <name type="scientific">Oceanimonas doudoroffii</name>
    <dbReference type="NCBI Taxonomy" id="84158"/>
    <lineage>
        <taxon>Bacteria</taxon>
        <taxon>Pseudomonadati</taxon>
        <taxon>Pseudomonadota</taxon>
        <taxon>Gammaproteobacteria</taxon>
        <taxon>Aeromonadales</taxon>
        <taxon>Aeromonadaceae</taxon>
        <taxon>Oceanimonas</taxon>
    </lineage>
</organism>
<dbReference type="AlphaFoldDB" id="A0A233RCN1"/>
<gene>
    <name evidence="3" type="ORF">B6S08_13865</name>
</gene>
<accession>A0A233RCN1</accession>
<proteinExistence type="predicted"/>
<evidence type="ECO:0000313" key="4">
    <source>
        <dbReference type="Proteomes" id="UP000242757"/>
    </source>
</evidence>
<keyword evidence="4" id="KW-1185">Reference proteome</keyword>
<feature type="transmembrane region" description="Helical" evidence="2">
    <location>
        <begin position="189"/>
        <end position="210"/>
    </location>
</feature>
<keyword evidence="2" id="KW-0472">Membrane</keyword>
<dbReference type="OrthoDB" id="5600191at2"/>
<keyword evidence="2" id="KW-1133">Transmembrane helix</keyword>
<reference evidence="3 4" key="1">
    <citation type="submission" date="2017-08" db="EMBL/GenBank/DDBJ databases">
        <title>A Genome Sequence of Oceanimonas doudoroffii ATCC 27123T.</title>
        <authorList>
            <person name="Brennan M.A."/>
            <person name="Maclea K.S."/>
            <person name="Mcclelland W.D."/>
            <person name="Trachtenberg A.M."/>
        </authorList>
    </citation>
    <scope>NUCLEOTIDE SEQUENCE [LARGE SCALE GENOMIC DNA]</scope>
    <source>
        <strain evidence="3 4">ATCC 27123</strain>
    </source>
</reference>
<evidence type="ECO:0000256" key="1">
    <source>
        <dbReference type="SAM" id="Coils"/>
    </source>
</evidence>